<dbReference type="PANTHER" id="PTHR34584:SF1">
    <property type="entry name" value="NA(+)_H(+) ANTIPORTER SUBUNIT E1"/>
    <property type="match status" value="1"/>
</dbReference>
<dbReference type="Proteomes" id="UP000619743">
    <property type="component" value="Unassembled WGS sequence"/>
</dbReference>
<feature type="transmembrane region" description="Helical" evidence="7">
    <location>
        <begin position="35"/>
        <end position="52"/>
    </location>
</feature>
<gene>
    <name evidence="8" type="ORF">GCM10011369_13980</name>
</gene>
<proteinExistence type="inferred from homology"/>
<sequence>MQAKSSAQTAKALAIVAWLVLLVMVWLLLSGLFKPLLIGLGLFSCVITVYVVNRTGFFDQPSLLNAMPRMPKYMAYLFVDIVKSSIDVTRIVLNPKLPISPTEIEMDAAPQGHVGQAILGNSITLSPGTVTIDVHQGKLRVHCLTQAGADELLNSKINQRTAELTEK</sequence>
<dbReference type="EMBL" id="BMDX01000005">
    <property type="protein sequence ID" value="GGA73435.1"/>
    <property type="molecule type" value="Genomic_DNA"/>
</dbReference>
<evidence type="ECO:0000256" key="1">
    <source>
        <dbReference type="ARBA" id="ARBA00004651"/>
    </source>
</evidence>
<evidence type="ECO:0000256" key="7">
    <source>
        <dbReference type="SAM" id="Phobius"/>
    </source>
</evidence>
<name>A0A8J2XNI1_9GAMM</name>
<dbReference type="OrthoDB" id="9807187at2"/>
<comment type="similarity">
    <text evidence="2">Belongs to the CPA3 antiporters (TC 2.A.63) subunit E family.</text>
</comment>
<dbReference type="PANTHER" id="PTHR34584">
    <property type="entry name" value="NA(+)/H(+) ANTIPORTER SUBUNIT E1"/>
    <property type="match status" value="1"/>
</dbReference>
<evidence type="ECO:0000256" key="6">
    <source>
        <dbReference type="ARBA" id="ARBA00023136"/>
    </source>
</evidence>
<dbReference type="GO" id="GO:0008324">
    <property type="term" value="F:monoatomic cation transmembrane transporter activity"/>
    <property type="evidence" value="ECO:0007669"/>
    <property type="project" value="InterPro"/>
</dbReference>
<keyword evidence="4 7" id="KW-0812">Transmembrane</keyword>
<evidence type="ECO:0000256" key="2">
    <source>
        <dbReference type="ARBA" id="ARBA00006228"/>
    </source>
</evidence>
<comment type="caution">
    <text evidence="8">The sequence shown here is derived from an EMBL/GenBank/DDBJ whole genome shotgun (WGS) entry which is preliminary data.</text>
</comment>
<evidence type="ECO:0000256" key="5">
    <source>
        <dbReference type="ARBA" id="ARBA00022989"/>
    </source>
</evidence>
<evidence type="ECO:0000313" key="8">
    <source>
        <dbReference type="EMBL" id="GGA73435.1"/>
    </source>
</evidence>
<dbReference type="Pfam" id="PF01899">
    <property type="entry name" value="MNHE"/>
    <property type="match status" value="1"/>
</dbReference>
<evidence type="ECO:0000256" key="3">
    <source>
        <dbReference type="ARBA" id="ARBA00022475"/>
    </source>
</evidence>
<keyword evidence="5 7" id="KW-1133">Transmembrane helix</keyword>
<reference evidence="9" key="1">
    <citation type="journal article" date="2019" name="Int. J. Syst. Evol. Microbiol.">
        <title>The Global Catalogue of Microorganisms (GCM) 10K type strain sequencing project: providing services to taxonomists for standard genome sequencing and annotation.</title>
        <authorList>
            <consortium name="The Broad Institute Genomics Platform"/>
            <consortium name="The Broad Institute Genome Sequencing Center for Infectious Disease"/>
            <person name="Wu L."/>
            <person name="Ma J."/>
        </authorList>
    </citation>
    <scope>NUCLEOTIDE SEQUENCE [LARGE SCALE GENOMIC DNA]</scope>
    <source>
        <strain evidence="9">CGMCC 1.10130</strain>
    </source>
</reference>
<dbReference type="InterPro" id="IPR002758">
    <property type="entry name" value="Cation_antiport_E"/>
</dbReference>
<dbReference type="AlphaFoldDB" id="A0A8J2XNI1"/>
<keyword evidence="6 7" id="KW-0472">Membrane</keyword>
<protein>
    <submittedName>
        <fullName evidence="8">Cation transporter</fullName>
    </submittedName>
</protein>
<organism evidence="8 9">
    <name type="scientific">Neiella marina</name>
    <dbReference type="NCBI Taxonomy" id="508461"/>
    <lineage>
        <taxon>Bacteria</taxon>
        <taxon>Pseudomonadati</taxon>
        <taxon>Pseudomonadota</taxon>
        <taxon>Gammaproteobacteria</taxon>
        <taxon>Alteromonadales</taxon>
        <taxon>Echinimonadaceae</taxon>
        <taxon>Neiella</taxon>
    </lineage>
</organism>
<comment type="subcellular location">
    <subcellularLocation>
        <location evidence="1">Cell membrane</location>
        <topology evidence="1">Multi-pass membrane protein</topology>
    </subcellularLocation>
</comment>
<dbReference type="GO" id="GO:0005886">
    <property type="term" value="C:plasma membrane"/>
    <property type="evidence" value="ECO:0007669"/>
    <property type="project" value="UniProtKB-SubCell"/>
</dbReference>
<keyword evidence="9" id="KW-1185">Reference proteome</keyword>
<evidence type="ECO:0000313" key="9">
    <source>
        <dbReference type="Proteomes" id="UP000619743"/>
    </source>
</evidence>
<evidence type="ECO:0000256" key="4">
    <source>
        <dbReference type="ARBA" id="ARBA00022692"/>
    </source>
</evidence>
<accession>A0A8J2XNI1</accession>
<dbReference type="RefSeq" id="WP_087505248.1">
    <property type="nucleotide sequence ID" value="NZ_BMDX01000005.1"/>
</dbReference>
<feature type="transmembrane region" description="Helical" evidence="7">
    <location>
        <begin position="12"/>
        <end position="29"/>
    </location>
</feature>
<keyword evidence="3" id="KW-1003">Cell membrane</keyword>